<evidence type="ECO:0000256" key="1">
    <source>
        <dbReference type="ARBA" id="ARBA00005622"/>
    </source>
</evidence>
<dbReference type="InterPro" id="IPR029058">
    <property type="entry name" value="AB_hydrolase_fold"/>
</dbReference>
<comment type="catalytic activity">
    <reaction evidence="6">
        <text>S-formylglutathione + H2O = formate + glutathione + H(+)</text>
        <dbReference type="Rhea" id="RHEA:14961"/>
        <dbReference type="ChEBI" id="CHEBI:15377"/>
        <dbReference type="ChEBI" id="CHEBI:15378"/>
        <dbReference type="ChEBI" id="CHEBI:15740"/>
        <dbReference type="ChEBI" id="CHEBI:57688"/>
        <dbReference type="ChEBI" id="CHEBI:57925"/>
        <dbReference type="EC" id="3.1.2.12"/>
    </reaction>
</comment>
<keyword evidence="4 6" id="KW-0719">Serine esterase</keyword>
<sequence length="284" mass="31558">MPDLQKSTKAFGGWNRRYSHKSEELGCTMNFTVFYPPAAESLKVPVIYFLSGLTCTDENVMTKSGIQRKAAEEGVAIIAPDTSPRGLNIPGESVSWDFGVGAGFYLNATQPTWKNWRMYDYITKELPSVLQKFKELDLSNAAVMGHSMGGHGALTLGLRNPQLYKSISAFSPICNPSQVPWGQKAFSGYLGDHLEEWKQYDATELVKDYSGPPRSILIDVGTADDFLEKQLKPENFANAAATHRSSSIKLQLRMQDGYDHSYFFISTFMDDHIAHHAKALKAAS</sequence>
<comment type="caution">
    <text evidence="7">The sequence shown here is derived from an EMBL/GenBank/DDBJ whole genome shotgun (WGS) entry which is preliminary data.</text>
</comment>
<evidence type="ECO:0000256" key="4">
    <source>
        <dbReference type="ARBA" id="ARBA00022487"/>
    </source>
</evidence>
<comment type="subcellular location">
    <subcellularLocation>
        <location evidence="6">Cytoplasm</location>
    </subcellularLocation>
</comment>
<dbReference type="InterPro" id="IPR014186">
    <property type="entry name" value="S-formylglutathione_hydrol"/>
</dbReference>
<comment type="similarity">
    <text evidence="1 6">Belongs to the esterase D family.</text>
</comment>
<dbReference type="Pfam" id="PF00756">
    <property type="entry name" value="Esterase"/>
    <property type="match status" value="1"/>
</dbReference>
<dbReference type="NCBIfam" id="TIGR02821">
    <property type="entry name" value="fghA_ester_D"/>
    <property type="match status" value="1"/>
</dbReference>
<keyword evidence="8" id="KW-1185">Reference proteome</keyword>
<keyword evidence="6" id="KW-0963">Cytoplasm</keyword>
<organism evidence="7 8">
    <name type="scientific">Coccomyxa subellipsoidea</name>
    <dbReference type="NCBI Taxonomy" id="248742"/>
    <lineage>
        <taxon>Eukaryota</taxon>
        <taxon>Viridiplantae</taxon>
        <taxon>Chlorophyta</taxon>
        <taxon>core chlorophytes</taxon>
        <taxon>Trebouxiophyceae</taxon>
        <taxon>Trebouxiophyceae incertae sedis</taxon>
        <taxon>Coccomyxaceae</taxon>
        <taxon>Coccomyxa</taxon>
    </lineage>
</organism>
<keyword evidence="5 6" id="KW-0378">Hydrolase</keyword>
<dbReference type="EMBL" id="JALJOT010000009">
    <property type="protein sequence ID" value="KAK9907708.1"/>
    <property type="molecule type" value="Genomic_DNA"/>
</dbReference>
<dbReference type="SUPFAM" id="SSF53474">
    <property type="entry name" value="alpha/beta-Hydrolases"/>
    <property type="match status" value="1"/>
</dbReference>
<dbReference type="Proteomes" id="UP001491310">
    <property type="component" value="Unassembled WGS sequence"/>
</dbReference>
<name>A0ABR2YLM3_9CHLO</name>
<dbReference type="PANTHER" id="PTHR10061">
    <property type="entry name" value="S-FORMYLGLUTATHIONE HYDROLASE"/>
    <property type="match status" value="1"/>
</dbReference>
<evidence type="ECO:0000313" key="8">
    <source>
        <dbReference type="Proteomes" id="UP001491310"/>
    </source>
</evidence>
<dbReference type="Gene3D" id="3.40.50.1820">
    <property type="entry name" value="alpha/beta hydrolase"/>
    <property type="match status" value="1"/>
</dbReference>
<comment type="function">
    <text evidence="6">Serine hydrolase involved in the detoxification of formaldehyde.</text>
</comment>
<gene>
    <name evidence="7" type="ORF">WJX75_008553</name>
</gene>
<accession>A0ABR2YLM3</accession>
<dbReference type="PANTHER" id="PTHR10061:SF0">
    <property type="entry name" value="S-FORMYLGLUTATHIONE HYDROLASE"/>
    <property type="match status" value="1"/>
</dbReference>
<dbReference type="EC" id="3.1.2.12" evidence="2 6"/>
<evidence type="ECO:0000256" key="3">
    <source>
        <dbReference type="ARBA" id="ARBA00016774"/>
    </source>
</evidence>
<dbReference type="InterPro" id="IPR000801">
    <property type="entry name" value="Esterase-like"/>
</dbReference>
<proteinExistence type="inferred from homology"/>
<reference evidence="7 8" key="1">
    <citation type="journal article" date="2024" name="Nat. Commun.">
        <title>Phylogenomics reveals the evolutionary origins of lichenization in chlorophyte algae.</title>
        <authorList>
            <person name="Puginier C."/>
            <person name="Libourel C."/>
            <person name="Otte J."/>
            <person name="Skaloud P."/>
            <person name="Haon M."/>
            <person name="Grisel S."/>
            <person name="Petersen M."/>
            <person name="Berrin J.G."/>
            <person name="Delaux P.M."/>
            <person name="Dal Grande F."/>
            <person name="Keller J."/>
        </authorList>
    </citation>
    <scope>NUCLEOTIDE SEQUENCE [LARGE SCALE GENOMIC DNA]</scope>
    <source>
        <strain evidence="7 8">SAG 216-7</strain>
    </source>
</reference>
<evidence type="ECO:0000313" key="7">
    <source>
        <dbReference type="EMBL" id="KAK9907708.1"/>
    </source>
</evidence>
<protein>
    <recommendedName>
        <fullName evidence="3 6">S-formylglutathione hydrolase</fullName>
        <ecNumber evidence="2 6">3.1.2.12</ecNumber>
    </recommendedName>
</protein>
<evidence type="ECO:0000256" key="2">
    <source>
        <dbReference type="ARBA" id="ARBA00012479"/>
    </source>
</evidence>
<evidence type="ECO:0000256" key="5">
    <source>
        <dbReference type="ARBA" id="ARBA00022801"/>
    </source>
</evidence>
<evidence type="ECO:0000256" key="6">
    <source>
        <dbReference type="RuleBase" id="RU363068"/>
    </source>
</evidence>